<evidence type="ECO:0000256" key="3">
    <source>
        <dbReference type="ARBA" id="ARBA00023274"/>
    </source>
</evidence>
<dbReference type="GO" id="GO:0003735">
    <property type="term" value="F:structural constituent of ribosome"/>
    <property type="evidence" value="ECO:0007669"/>
    <property type="project" value="InterPro"/>
</dbReference>
<dbReference type="FunFam" id="4.10.950.10:FF:000001">
    <property type="entry name" value="50S ribosomal protein L2"/>
    <property type="match status" value="1"/>
</dbReference>
<dbReference type="SMART" id="SM01382">
    <property type="entry name" value="Ribosomal_L2_C"/>
    <property type="match status" value="1"/>
</dbReference>
<dbReference type="InterPro" id="IPR012340">
    <property type="entry name" value="NA-bd_OB-fold"/>
</dbReference>
<protein>
    <recommendedName>
        <fullName evidence="4">Large ribosomal subunit protein uL2</fullName>
    </recommendedName>
    <alternativeName>
        <fullName evidence="5">50S ribosomal protein L2</fullName>
    </alternativeName>
</protein>
<feature type="domain" description="Large ribosomal subunit protein uL2 RNA-binding" evidence="8">
    <location>
        <begin position="1"/>
        <end position="49"/>
    </location>
</feature>
<evidence type="ECO:0000256" key="6">
    <source>
        <dbReference type="SAM" id="MobiDB-lite"/>
    </source>
</evidence>
<dbReference type="PROSITE" id="PS00467">
    <property type="entry name" value="RIBOSOMAL_L2"/>
    <property type="match status" value="1"/>
</dbReference>
<dbReference type="Gene3D" id="2.30.30.30">
    <property type="match status" value="1"/>
</dbReference>
<dbReference type="Pfam" id="PF03947">
    <property type="entry name" value="Ribosomal_L2_C"/>
    <property type="match status" value="1"/>
</dbReference>
<dbReference type="PANTHER" id="PTHR13691">
    <property type="entry name" value="RIBOSOMAL PROTEIN L2"/>
    <property type="match status" value="1"/>
</dbReference>
<dbReference type="InterPro" id="IPR002171">
    <property type="entry name" value="Ribosomal_uL2"/>
</dbReference>
<evidence type="ECO:0000256" key="1">
    <source>
        <dbReference type="ARBA" id="ARBA00005636"/>
    </source>
</evidence>
<keyword evidence="3" id="KW-0687">Ribonucleoprotein</keyword>
<dbReference type="InterPro" id="IPR022666">
    <property type="entry name" value="Ribosomal_uL2_RNA-bd_dom"/>
</dbReference>
<dbReference type="NCBIfam" id="TIGR01171">
    <property type="entry name" value="rplB_bact"/>
    <property type="match status" value="1"/>
</dbReference>
<dbReference type="InterPro" id="IPR008991">
    <property type="entry name" value="Translation_prot_SH3-like_sf"/>
</dbReference>
<dbReference type="SUPFAM" id="SSF50249">
    <property type="entry name" value="Nucleic acid-binding proteins"/>
    <property type="match status" value="1"/>
</dbReference>
<dbReference type="InterPro" id="IPR022671">
    <property type="entry name" value="Ribosomal_uL2_CS"/>
</dbReference>
<dbReference type="Gene3D" id="4.10.950.10">
    <property type="entry name" value="Ribosomal protein L2, domain 3"/>
    <property type="match status" value="1"/>
</dbReference>
<gene>
    <name evidence="9" type="primary">rplB</name>
    <name evidence="9" type="ORF">J0H45_10420</name>
</gene>
<dbReference type="InterPro" id="IPR014722">
    <property type="entry name" value="Rib_uL2_dom2"/>
</dbReference>
<dbReference type="PANTHER" id="PTHR13691:SF5">
    <property type="entry name" value="LARGE RIBOSOMAL SUBUNIT PROTEIN UL2M"/>
    <property type="match status" value="1"/>
</dbReference>
<dbReference type="EMBL" id="JAFKMG010000945">
    <property type="protein sequence ID" value="MBN8799748.1"/>
    <property type="molecule type" value="Genomic_DNA"/>
</dbReference>
<dbReference type="InterPro" id="IPR014726">
    <property type="entry name" value="Ribosomal_uL2_dom3"/>
</dbReference>
<evidence type="ECO:0000256" key="2">
    <source>
        <dbReference type="ARBA" id="ARBA00022980"/>
    </source>
</evidence>
<dbReference type="Proteomes" id="UP000664815">
    <property type="component" value="Unassembled WGS sequence"/>
</dbReference>
<comment type="caution">
    <text evidence="9">The sequence shown here is derived from an EMBL/GenBank/DDBJ whole genome shotgun (WGS) entry which is preliminary data.</text>
</comment>
<keyword evidence="2 9" id="KW-0689">Ribosomal protein</keyword>
<evidence type="ECO:0000256" key="4">
    <source>
        <dbReference type="ARBA" id="ARBA00035242"/>
    </source>
</evidence>
<evidence type="ECO:0000313" key="9">
    <source>
        <dbReference type="EMBL" id="MBN8799748.1"/>
    </source>
</evidence>
<feature type="region of interest" description="Disordered" evidence="6">
    <location>
        <begin position="155"/>
        <end position="206"/>
    </location>
</feature>
<feature type="domain" description="Large ribosomal subunit protein uL2 C-terminal" evidence="7">
    <location>
        <begin position="55"/>
        <end position="184"/>
    </location>
</feature>
<comment type="similarity">
    <text evidence="1">Belongs to the universal ribosomal protein uL2 family.</text>
</comment>
<feature type="non-terminal residue" evidence="9">
    <location>
        <position position="1"/>
    </location>
</feature>
<dbReference type="FunFam" id="2.30.30.30:FF:000001">
    <property type="entry name" value="50S ribosomal protein L2"/>
    <property type="match status" value="1"/>
</dbReference>
<dbReference type="GO" id="GO:0002181">
    <property type="term" value="P:cytoplasmic translation"/>
    <property type="evidence" value="ECO:0007669"/>
    <property type="project" value="TreeGrafter"/>
</dbReference>
<proteinExistence type="inferred from homology"/>
<evidence type="ECO:0000256" key="5">
    <source>
        <dbReference type="ARBA" id="ARBA00035459"/>
    </source>
</evidence>
<dbReference type="AlphaFoldDB" id="A0A9D8KZF9"/>
<accession>A0A9D8KZF9</accession>
<evidence type="ECO:0000259" key="7">
    <source>
        <dbReference type="SMART" id="SM01382"/>
    </source>
</evidence>
<organism evidence="9 10">
    <name type="scientific">Stenotrophomonas nitritireducens</name>
    <dbReference type="NCBI Taxonomy" id="83617"/>
    <lineage>
        <taxon>Bacteria</taxon>
        <taxon>Pseudomonadati</taxon>
        <taxon>Pseudomonadota</taxon>
        <taxon>Gammaproteobacteria</taxon>
        <taxon>Lysobacterales</taxon>
        <taxon>Lysobacteraceae</taxon>
        <taxon>Stenotrophomonas</taxon>
    </lineage>
</organism>
<dbReference type="GO" id="GO:0015934">
    <property type="term" value="C:large ribosomal subunit"/>
    <property type="evidence" value="ECO:0007669"/>
    <property type="project" value="InterPro"/>
</dbReference>
<dbReference type="GO" id="GO:0003723">
    <property type="term" value="F:RNA binding"/>
    <property type="evidence" value="ECO:0007669"/>
    <property type="project" value="InterPro"/>
</dbReference>
<dbReference type="SUPFAM" id="SSF50104">
    <property type="entry name" value="Translation proteins SH3-like domain"/>
    <property type="match status" value="1"/>
</dbReference>
<dbReference type="GO" id="GO:0016740">
    <property type="term" value="F:transferase activity"/>
    <property type="evidence" value="ECO:0007669"/>
    <property type="project" value="InterPro"/>
</dbReference>
<dbReference type="Pfam" id="PF00181">
    <property type="entry name" value="Ribosomal_L2_N"/>
    <property type="match status" value="1"/>
</dbReference>
<evidence type="ECO:0000313" key="10">
    <source>
        <dbReference type="Proteomes" id="UP000664815"/>
    </source>
</evidence>
<dbReference type="Gene3D" id="2.40.50.140">
    <property type="entry name" value="Nucleic acid-binding proteins"/>
    <property type="match status" value="1"/>
</dbReference>
<reference evidence="9" key="1">
    <citation type="submission" date="2021-02" db="EMBL/GenBank/DDBJ databases">
        <title>Thiocyanate and organic carbon inputs drive convergent selection for specific autotrophic Afipia and Thiobacillus strains within complex microbiomes.</title>
        <authorList>
            <person name="Huddy R.J."/>
            <person name="Sachdeva R."/>
            <person name="Kadzinga F."/>
            <person name="Kantor R.S."/>
            <person name="Harrison S.T.L."/>
            <person name="Banfield J.F."/>
        </authorList>
    </citation>
    <scope>NUCLEOTIDE SEQUENCE</scope>
    <source>
        <strain evidence="9">SCN18_10_11_15_R1_P_69_7</strain>
    </source>
</reference>
<dbReference type="InterPro" id="IPR005880">
    <property type="entry name" value="Ribosomal_uL2_bac/org-type"/>
</dbReference>
<sequence length="206" mass="22261">NKEGIPARVERIEYDPNHTAHIALLCYVDGERRYIIAPKGLKAGDQVISGAHAPIKTGNTLPLRNIPVGTTIHGIELKPGKGAQIARAAGAGVQLVAREGIYATLRLRSGEMRKVPVECRATIGEVGNDEHNLEKLGKAGAKRWRGVRPTVRGAAMNPVDHPHGGGEAKAGQGNPHPVTPWGVPTKGYKTRHNKRTQQFIVRDRRG</sequence>
<evidence type="ECO:0000259" key="8">
    <source>
        <dbReference type="SMART" id="SM01383"/>
    </source>
</evidence>
<dbReference type="SMART" id="SM01383">
    <property type="entry name" value="Ribosomal_L2"/>
    <property type="match status" value="1"/>
</dbReference>
<dbReference type="InterPro" id="IPR022669">
    <property type="entry name" value="Ribosomal_uL2_C"/>
</dbReference>
<name>A0A9D8KZF9_9GAMM</name>